<dbReference type="InterPro" id="IPR036890">
    <property type="entry name" value="HATPase_C_sf"/>
</dbReference>
<gene>
    <name evidence="5" type="ORF">LSALG_LOCUS10289</name>
</gene>
<evidence type="ECO:0000256" key="1">
    <source>
        <dbReference type="ARBA" id="ARBA00008239"/>
    </source>
</evidence>
<keyword evidence="2" id="KW-0547">Nucleotide-binding</keyword>
<evidence type="ECO:0000256" key="4">
    <source>
        <dbReference type="ARBA" id="ARBA00023186"/>
    </source>
</evidence>
<organism evidence="5 6">
    <name type="scientific">Lactuca saligna</name>
    <name type="common">Willowleaf lettuce</name>
    <dbReference type="NCBI Taxonomy" id="75948"/>
    <lineage>
        <taxon>Eukaryota</taxon>
        <taxon>Viridiplantae</taxon>
        <taxon>Streptophyta</taxon>
        <taxon>Embryophyta</taxon>
        <taxon>Tracheophyta</taxon>
        <taxon>Spermatophyta</taxon>
        <taxon>Magnoliopsida</taxon>
        <taxon>eudicotyledons</taxon>
        <taxon>Gunneridae</taxon>
        <taxon>Pentapetalae</taxon>
        <taxon>asterids</taxon>
        <taxon>campanulids</taxon>
        <taxon>Asterales</taxon>
        <taxon>Asteraceae</taxon>
        <taxon>Cichorioideae</taxon>
        <taxon>Cichorieae</taxon>
        <taxon>Lactucinae</taxon>
        <taxon>Lactuca</taxon>
    </lineage>
</organism>
<proteinExistence type="inferred from homology"/>
<dbReference type="PRINTS" id="PR00775">
    <property type="entry name" value="HEATSHOCK90"/>
</dbReference>
<dbReference type="GO" id="GO:0051082">
    <property type="term" value="F:unfolded protein binding"/>
    <property type="evidence" value="ECO:0007669"/>
    <property type="project" value="InterPro"/>
</dbReference>
<dbReference type="Proteomes" id="UP001177003">
    <property type="component" value="Chromosome 1"/>
</dbReference>
<dbReference type="GO" id="GO:0140662">
    <property type="term" value="F:ATP-dependent protein folding chaperone"/>
    <property type="evidence" value="ECO:0007669"/>
    <property type="project" value="InterPro"/>
</dbReference>
<keyword evidence="3" id="KW-0067">ATP-binding</keyword>
<dbReference type="InterPro" id="IPR001404">
    <property type="entry name" value="Hsp90_fam"/>
</dbReference>
<dbReference type="InterPro" id="IPR020575">
    <property type="entry name" value="Hsp90_N"/>
</dbReference>
<dbReference type="Gene3D" id="3.30.565.10">
    <property type="entry name" value="Histidine kinase-like ATPase, C-terminal domain"/>
    <property type="match status" value="1"/>
</dbReference>
<sequence length="484" mass="55722">MVMLNMYDKEKKVTIYATTEKLSYNPKSLSCQDKVIDESDDENETDSVYPSQESYHSLRSFDNEYELLSYGETYAYSKMNPFMKVNSKFPSVIAFMEIKSASGEFMLFLHKMGLLLNKLQRCSQTVVGPPLHNSWIEIDKTLIAGIRPVVFSSTHCIVGDAIIFYNRQKKAFIIHGVRVDEYQSAKGAPTDPSIRNLDALDLATVVENHDISKRHHQGDVEQYVWNSQAGGSFTSTHGIDETRGRNTKITPFLKGYQLEYLEEHSFEELSKKRSDFMSYTISIWIEKMIKEEISNREDRMAHYFLHVVSLLFSSLELHTKSATDIRIGVLEEKTVAMQACGLFVLNTKSVYVPHLEASCGYLIWSTGYFHEDTLRVVDTAYKMSVWAAKQRDVWVNEHSDTKNTIKRIKDGLKVKETDDGQQQQEKFEGFVVSFLEPLILYLHSCLHYNLTTKNNFKIKTKTDNWKIPKTLVSVTKPNLNDKHK</sequence>
<dbReference type="EMBL" id="OX465077">
    <property type="protein sequence ID" value="CAI9269944.1"/>
    <property type="molecule type" value="Genomic_DNA"/>
</dbReference>
<dbReference type="SUPFAM" id="SSF55874">
    <property type="entry name" value="ATPase domain of HSP90 chaperone/DNA topoisomerase II/histidine kinase"/>
    <property type="match status" value="1"/>
</dbReference>
<dbReference type="PANTHER" id="PTHR11528">
    <property type="entry name" value="HEAT SHOCK PROTEIN 90 FAMILY MEMBER"/>
    <property type="match status" value="1"/>
</dbReference>
<protein>
    <submittedName>
        <fullName evidence="5">Uncharacterized protein</fullName>
    </submittedName>
</protein>
<accession>A0AA35V3T5</accession>
<evidence type="ECO:0000256" key="3">
    <source>
        <dbReference type="ARBA" id="ARBA00022840"/>
    </source>
</evidence>
<dbReference type="GO" id="GO:0016887">
    <property type="term" value="F:ATP hydrolysis activity"/>
    <property type="evidence" value="ECO:0007669"/>
    <property type="project" value="InterPro"/>
</dbReference>
<evidence type="ECO:0000313" key="6">
    <source>
        <dbReference type="Proteomes" id="UP001177003"/>
    </source>
</evidence>
<dbReference type="GO" id="GO:0005524">
    <property type="term" value="F:ATP binding"/>
    <property type="evidence" value="ECO:0007669"/>
    <property type="project" value="UniProtKB-KW"/>
</dbReference>
<reference evidence="5" key="1">
    <citation type="submission" date="2023-04" db="EMBL/GenBank/DDBJ databases">
        <authorList>
            <person name="Vijverberg K."/>
            <person name="Xiong W."/>
            <person name="Schranz E."/>
        </authorList>
    </citation>
    <scope>NUCLEOTIDE SEQUENCE</scope>
</reference>
<comment type="similarity">
    <text evidence="1">Belongs to the heat shock protein 90 family.</text>
</comment>
<evidence type="ECO:0000313" key="5">
    <source>
        <dbReference type="EMBL" id="CAI9269944.1"/>
    </source>
</evidence>
<evidence type="ECO:0000256" key="2">
    <source>
        <dbReference type="ARBA" id="ARBA00022741"/>
    </source>
</evidence>
<keyword evidence="4" id="KW-0143">Chaperone</keyword>
<dbReference type="AlphaFoldDB" id="A0AA35V3T5"/>
<keyword evidence="6" id="KW-1185">Reference proteome</keyword>
<name>A0AA35V3T5_LACSI</name>